<comment type="caution">
    <text evidence="2">The sequence shown here is derived from an EMBL/GenBank/DDBJ whole genome shotgun (WGS) entry which is preliminary data.</text>
</comment>
<reference evidence="2 3" key="1">
    <citation type="submission" date="2023-03" db="EMBL/GenBank/DDBJ databases">
        <title>High recombination rates correlate with genetic variation in Cardiocondyla obscurior ants.</title>
        <authorList>
            <person name="Errbii M."/>
        </authorList>
    </citation>
    <scope>NUCLEOTIDE SEQUENCE [LARGE SCALE GENOMIC DNA]</scope>
    <source>
        <strain evidence="2">Alpha-2009</strain>
        <tissue evidence="2">Whole body</tissue>
    </source>
</reference>
<evidence type="ECO:0000313" key="2">
    <source>
        <dbReference type="EMBL" id="KAL0125791.1"/>
    </source>
</evidence>
<gene>
    <name evidence="2" type="ORF">PUN28_004685</name>
</gene>
<proteinExistence type="predicted"/>
<accession>A0AAW2GI74</accession>
<keyword evidence="3" id="KW-1185">Reference proteome</keyword>
<evidence type="ECO:0000313" key="3">
    <source>
        <dbReference type="Proteomes" id="UP001430953"/>
    </source>
</evidence>
<evidence type="ECO:0000256" key="1">
    <source>
        <dbReference type="SAM" id="MobiDB-lite"/>
    </source>
</evidence>
<organism evidence="2 3">
    <name type="scientific">Cardiocondyla obscurior</name>
    <dbReference type="NCBI Taxonomy" id="286306"/>
    <lineage>
        <taxon>Eukaryota</taxon>
        <taxon>Metazoa</taxon>
        <taxon>Ecdysozoa</taxon>
        <taxon>Arthropoda</taxon>
        <taxon>Hexapoda</taxon>
        <taxon>Insecta</taxon>
        <taxon>Pterygota</taxon>
        <taxon>Neoptera</taxon>
        <taxon>Endopterygota</taxon>
        <taxon>Hymenoptera</taxon>
        <taxon>Apocrita</taxon>
        <taxon>Aculeata</taxon>
        <taxon>Formicoidea</taxon>
        <taxon>Formicidae</taxon>
        <taxon>Myrmicinae</taxon>
        <taxon>Cardiocondyla</taxon>
    </lineage>
</organism>
<dbReference type="Proteomes" id="UP001430953">
    <property type="component" value="Unassembled WGS sequence"/>
</dbReference>
<sequence>MRVRLPGRPETYIFANNVKRLRQFPCSVTLIEIGPACKRGRKIRKKKEKKIISIYNSEKFPSPSLQSYNRIVSRKISVKVSSSRSLMATSANCTSEMDKGKEPAAEAAQKGRARKRHIKLSALDVEIV</sequence>
<protein>
    <submittedName>
        <fullName evidence="2">Uncharacterized protein</fullName>
    </submittedName>
</protein>
<dbReference type="EMBL" id="JADYXP020000004">
    <property type="protein sequence ID" value="KAL0125791.1"/>
    <property type="molecule type" value="Genomic_DNA"/>
</dbReference>
<dbReference type="AlphaFoldDB" id="A0AAW2GI74"/>
<feature type="region of interest" description="Disordered" evidence="1">
    <location>
        <begin position="93"/>
        <end position="113"/>
    </location>
</feature>
<name>A0AAW2GI74_9HYME</name>